<accession>A0AAD5YUE8</accession>
<dbReference type="Gene3D" id="2.80.10.50">
    <property type="match status" value="1"/>
</dbReference>
<keyword evidence="1" id="KW-0732">Signal</keyword>
<reference evidence="2" key="1">
    <citation type="submission" date="2022-07" db="EMBL/GenBank/DDBJ databases">
        <title>Genome Sequence of Leucocoprinus birnbaumii.</title>
        <authorList>
            <person name="Buettner E."/>
        </authorList>
    </citation>
    <scope>NUCLEOTIDE SEQUENCE</scope>
    <source>
        <strain evidence="2">VT141</strain>
    </source>
</reference>
<sequence length="165" mass="18212">MFWPKAALLSILGLSALVSAQRVSDGVYFIVAAATDSQFSVSHQGPEEPLVLVNGPNKEGIWDIEASGTGQTIKNVLTGGWTANDIPNSDRVWAVTGDQLTHTAWNVTAFNDGYQISLPDMSDEERLYWTPDFALRRLYLSQQKVSDVQVWLLRDILALADECDV</sequence>
<evidence type="ECO:0000313" key="3">
    <source>
        <dbReference type="Proteomes" id="UP001213000"/>
    </source>
</evidence>
<keyword evidence="3" id="KW-1185">Reference proteome</keyword>
<comment type="caution">
    <text evidence="2">The sequence shown here is derived from an EMBL/GenBank/DDBJ whole genome shotgun (WGS) entry which is preliminary data.</text>
</comment>
<evidence type="ECO:0000313" key="2">
    <source>
        <dbReference type="EMBL" id="KAJ3565423.1"/>
    </source>
</evidence>
<feature type="signal peptide" evidence="1">
    <location>
        <begin position="1"/>
        <end position="20"/>
    </location>
</feature>
<dbReference type="EMBL" id="JANIEX010000572">
    <property type="protein sequence ID" value="KAJ3565423.1"/>
    <property type="molecule type" value="Genomic_DNA"/>
</dbReference>
<organism evidence="2 3">
    <name type="scientific">Leucocoprinus birnbaumii</name>
    <dbReference type="NCBI Taxonomy" id="56174"/>
    <lineage>
        <taxon>Eukaryota</taxon>
        <taxon>Fungi</taxon>
        <taxon>Dikarya</taxon>
        <taxon>Basidiomycota</taxon>
        <taxon>Agaricomycotina</taxon>
        <taxon>Agaricomycetes</taxon>
        <taxon>Agaricomycetidae</taxon>
        <taxon>Agaricales</taxon>
        <taxon>Agaricineae</taxon>
        <taxon>Agaricaceae</taxon>
        <taxon>Leucocoprinus</taxon>
    </lineage>
</organism>
<evidence type="ECO:0000256" key="1">
    <source>
        <dbReference type="SAM" id="SignalP"/>
    </source>
</evidence>
<feature type="chain" id="PRO_5041939331" description="Ricin B lectin domain-containing protein" evidence="1">
    <location>
        <begin position="21"/>
        <end position="165"/>
    </location>
</feature>
<proteinExistence type="predicted"/>
<dbReference type="AlphaFoldDB" id="A0AAD5YUE8"/>
<name>A0AAD5YUE8_9AGAR</name>
<evidence type="ECO:0008006" key="4">
    <source>
        <dbReference type="Google" id="ProtNLM"/>
    </source>
</evidence>
<dbReference type="Proteomes" id="UP001213000">
    <property type="component" value="Unassembled WGS sequence"/>
</dbReference>
<gene>
    <name evidence="2" type="ORF">NP233_g7641</name>
</gene>
<protein>
    <recommendedName>
        <fullName evidence="4">Ricin B lectin domain-containing protein</fullName>
    </recommendedName>
</protein>